<dbReference type="NCBIfam" id="NF041495">
    <property type="entry name" value="MobB_relaxase"/>
    <property type="match status" value="1"/>
</dbReference>
<organism evidence="1 2">
    <name type="scientific">Christiangramia gaetbulicola</name>
    <dbReference type="NCBI Taxonomy" id="703340"/>
    <lineage>
        <taxon>Bacteria</taxon>
        <taxon>Pseudomonadati</taxon>
        <taxon>Bacteroidota</taxon>
        <taxon>Flavobacteriia</taxon>
        <taxon>Flavobacteriales</taxon>
        <taxon>Flavobacteriaceae</taxon>
        <taxon>Christiangramia</taxon>
    </lineage>
</organism>
<evidence type="ECO:0000313" key="1">
    <source>
        <dbReference type="EMBL" id="PTX43592.1"/>
    </source>
</evidence>
<dbReference type="InterPro" id="IPR048098">
    <property type="entry name" value="MobB"/>
</dbReference>
<evidence type="ECO:0000313" key="2">
    <source>
        <dbReference type="Proteomes" id="UP000244174"/>
    </source>
</evidence>
<name>A0A2T6AIG6_9FLAO</name>
<keyword evidence="2" id="KW-1185">Reference proteome</keyword>
<evidence type="ECO:0008006" key="3">
    <source>
        <dbReference type="Google" id="ProtNLM"/>
    </source>
</evidence>
<comment type="caution">
    <text evidence="1">The sequence shown here is derived from an EMBL/GenBank/DDBJ whole genome shotgun (WGS) entry which is preliminary data.</text>
</comment>
<dbReference type="Proteomes" id="UP000244174">
    <property type="component" value="Unassembled WGS sequence"/>
</dbReference>
<sequence length="343" mass="39619">MYITITPQKLGSTFSQSAADYVEYLEKENQNLEIEDMEHFFNQDGEKLNTQEVVRDIDANTSKLKKVEPKFYAITVSPSQYELRKLQNHSLDLKTYTREIMKDYAASFNREINGKAISVRDIKYYAKIEHQRTFKGTDVQVRENQPYATRILKCKDEIQKIKRGEIIGDVSKLEKKIARLEREAPHQLNGKRITQGMLKAGNQSHIHIIVSRKDMSNSYSLSPGSKYKSSEVEFNGKLVKRGFDRDAFFNRAEQSFDRLFKYERNFMETYEARKQFIKDPKIYFSVLLGLPANEKAMAFKMLRERGVPMIPAIPVNKAQLALKVFNKLKRGIDTAISSGSIGV</sequence>
<proteinExistence type="predicted"/>
<dbReference type="AlphaFoldDB" id="A0A2T6AIG6"/>
<dbReference type="OrthoDB" id="1404627at2"/>
<dbReference type="RefSeq" id="WP_108172007.1">
    <property type="nucleotide sequence ID" value="NZ_QBKQ01000002.1"/>
</dbReference>
<dbReference type="EMBL" id="QBKQ01000002">
    <property type="protein sequence ID" value="PTX43592.1"/>
    <property type="molecule type" value="Genomic_DNA"/>
</dbReference>
<reference evidence="1 2" key="1">
    <citation type="submission" date="2018-04" db="EMBL/GenBank/DDBJ databases">
        <title>Genomic Encyclopedia of Archaeal and Bacterial Type Strains, Phase II (KMG-II): from individual species to whole genera.</title>
        <authorList>
            <person name="Goeker M."/>
        </authorList>
    </citation>
    <scope>NUCLEOTIDE SEQUENCE [LARGE SCALE GENOMIC DNA]</scope>
    <source>
        <strain evidence="1 2">DSM 23082</strain>
    </source>
</reference>
<accession>A0A2T6AIG6</accession>
<dbReference type="Pfam" id="PF18976">
    <property type="entry name" value="DUF5712"/>
    <property type="match status" value="1"/>
</dbReference>
<gene>
    <name evidence="1" type="ORF">C8P64_2121</name>
</gene>
<dbReference type="InterPro" id="IPR043766">
    <property type="entry name" value="BfmA-like"/>
</dbReference>
<protein>
    <recommendedName>
        <fullName evidence="3">Mobilization protein</fullName>
    </recommendedName>
</protein>